<dbReference type="Proteomes" id="UP000766986">
    <property type="component" value="Unassembled WGS sequence"/>
</dbReference>
<gene>
    <name evidence="3" type="ORF">H7U35_10600</name>
</gene>
<organism evidence="3 4">
    <name type="scientific">Mediterranea massiliensis</name>
    <dbReference type="NCBI Taxonomy" id="1841865"/>
    <lineage>
        <taxon>Bacteria</taxon>
        <taxon>Pseudomonadati</taxon>
        <taxon>Bacteroidota</taxon>
        <taxon>Bacteroidia</taxon>
        <taxon>Bacteroidales</taxon>
        <taxon>Bacteroidaceae</taxon>
        <taxon>Mediterranea</taxon>
    </lineage>
</organism>
<proteinExistence type="predicted"/>
<accession>A0ABS2E226</accession>
<dbReference type="RefSeq" id="WP_021927119.1">
    <property type="nucleotide sequence ID" value="NZ_JACLYZ010000024.1"/>
</dbReference>
<feature type="compositionally biased region" description="Basic and acidic residues" evidence="2">
    <location>
        <begin position="148"/>
        <end position="169"/>
    </location>
</feature>
<dbReference type="EMBL" id="JACLYZ010000024">
    <property type="protein sequence ID" value="MBM6735664.1"/>
    <property type="molecule type" value="Genomic_DNA"/>
</dbReference>
<evidence type="ECO:0000313" key="3">
    <source>
        <dbReference type="EMBL" id="MBM6735664.1"/>
    </source>
</evidence>
<comment type="caution">
    <text evidence="3">The sequence shown here is derived from an EMBL/GenBank/DDBJ whole genome shotgun (WGS) entry which is preliminary data.</text>
</comment>
<keyword evidence="1" id="KW-0175">Coiled coil</keyword>
<evidence type="ECO:0000256" key="1">
    <source>
        <dbReference type="SAM" id="Coils"/>
    </source>
</evidence>
<name>A0ABS2E226_9BACT</name>
<feature type="region of interest" description="Disordered" evidence="2">
    <location>
        <begin position="146"/>
        <end position="169"/>
    </location>
</feature>
<evidence type="ECO:0000256" key="2">
    <source>
        <dbReference type="SAM" id="MobiDB-lite"/>
    </source>
</evidence>
<feature type="coiled-coil region" evidence="1">
    <location>
        <begin position="46"/>
        <end position="108"/>
    </location>
</feature>
<sequence length="169" mass="19652">MNDWKEILLAFASVVTALGGLEFLKYLLNRKNINRVTAADAFKAEYKSIIEDYHRVRKEVDDAKREISSLNEKVDELYRQVRSLENERLDLIKRNAELELALREARHNECVRPDDECFKGRLPKRTYCRLKKLASGDYDAFYEDDDITENKKSNAENKDSGVSKKSDKG</sequence>
<protein>
    <submittedName>
        <fullName evidence="3">Uncharacterized protein</fullName>
    </submittedName>
</protein>
<evidence type="ECO:0000313" key="4">
    <source>
        <dbReference type="Proteomes" id="UP000766986"/>
    </source>
</evidence>
<keyword evidence="4" id="KW-1185">Reference proteome</keyword>
<reference evidence="3 4" key="1">
    <citation type="journal article" date="2021" name="Sci. Rep.">
        <title>The distribution of antibiotic resistance genes in chicken gut microbiota commensals.</title>
        <authorList>
            <person name="Juricova H."/>
            <person name="Matiasovicova J."/>
            <person name="Kubasova T."/>
            <person name="Cejkova D."/>
            <person name="Rychlik I."/>
        </authorList>
    </citation>
    <scope>NUCLEOTIDE SEQUENCE [LARGE SCALE GENOMIC DNA]</scope>
    <source>
        <strain evidence="3 4">An772</strain>
    </source>
</reference>